<keyword evidence="1" id="KW-0812">Transmembrane</keyword>
<evidence type="ECO:0000313" key="2">
    <source>
        <dbReference type="EMBL" id="HHS48927.1"/>
    </source>
</evidence>
<dbReference type="Pfam" id="PF00873">
    <property type="entry name" value="ACR_tran"/>
    <property type="match status" value="1"/>
</dbReference>
<dbReference type="PANTHER" id="PTHR32063">
    <property type="match status" value="1"/>
</dbReference>
<keyword evidence="1" id="KW-1133">Transmembrane helix</keyword>
<dbReference type="GO" id="GO:0005886">
    <property type="term" value="C:plasma membrane"/>
    <property type="evidence" value="ECO:0007669"/>
    <property type="project" value="TreeGrafter"/>
</dbReference>
<dbReference type="GO" id="GO:0042910">
    <property type="term" value="F:xenobiotic transmembrane transporter activity"/>
    <property type="evidence" value="ECO:0007669"/>
    <property type="project" value="TreeGrafter"/>
</dbReference>
<gene>
    <name evidence="2" type="ORF">ENM99_03585</name>
</gene>
<sequence>MIAVTARISNTSLGQAVKNRMRPIVMSTLIAILALMPIAINLGHGSDMLKPLAIAIISGLLAQLFMVLFVLPTTLLNIEKFKKRSS</sequence>
<evidence type="ECO:0000256" key="1">
    <source>
        <dbReference type="SAM" id="Phobius"/>
    </source>
</evidence>
<dbReference type="PANTHER" id="PTHR32063:SF0">
    <property type="entry name" value="SWARMING MOTILITY PROTEIN SWRC"/>
    <property type="match status" value="1"/>
</dbReference>
<dbReference type="InterPro" id="IPR001036">
    <property type="entry name" value="Acrflvin-R"/>
</dbReference>
<dbReference type="EMBL" id="DRZX01000177">
    <property type="protein sequence ID" value="HHS48927.1"/>
    <property type="molecule type" value="Genomic_DNA"/>
</dbReference>
<feature type="transmembrane region" description="Helical" evidence="1">
    <location>
        <begin position="21"/>
        <end position="40"/>
    </location>
</feature>
<name>A0A7C6E8C0_DESAE</name>
<evidence type="ECO:0008006" key="3">
    <source>
        <dbReference type="Google" id="ProtNLM"/>
    </source>
</evidence>
<organism evidence="2">
    <name type="scientific">Desulfurella acetivorans</name>
    <dbReference type="NCBI Taxonomy" id="33002"/>
    <lineage>
        <taxon>Bacteria</taxon>
        <taxon>Pseudomonadati</taxon>
        <taxon>Campylobacterota</taxon>
        <taxon>Desulfurellia</taxon>
        <taxon>Desulfurellales</taxon>
        <taxon>Desulfurellaceae</taxon>
        <taxon>Desulfurella</taxon>
    </lineage>
</organism>
<dbReference type="Gene3D" id="1.20.1640.10">
    <property type="entry name" value="Multidrug efflux transporter AcrB transmembrane domain"/>
    <property type="match status" value="1"/>
</dbReference>
<feature type="transmembrane region" description="Helical" evidence="1">
    <location>
        <begin position="52"/>
        <end position="76"/>
    </location>
</feature>
<dbReference type="SUPFAM" id="SSF82866">
    <property type="entry name" value="Multidrug efflux transporter AcrB transmembrane domain"/>
    <property type="match status" value="1"/>
</dbReference>
<dbReference type="AlphaFoldDB" id="A0A7C6E8C0"/>
<comment type="caution">
    <text evidence="2">The sequence shown here is derived from an EMBL/GenBank/DDBJ whole genome shotgun (WGS) entry which is preliminary data.</text>
</comment>
<protein>
    <recommendedName>
        <fullName evidence="3">Efflux RND transporter permease subunit</fullName>
    </recommendedName>
</protein>
<reference evidence="2" key="1">
    <citation type="journal article" date="2020" name="mSystems">
        <title>Genome- and Community-Level Interaction Insights into Carbon Utilization and Element Cycling Functions of Hydrothermarchaeota in Hydrothermal Sediment.</title>
        <authorList>
            <person name="Zhou Z."/>
            <person name="Liu Y."/>
            <person name="Xu W."/>
            <person name="Pan J."/>
            <person name="Luo Z.H."/>
            <person name="Li M."/>
        </authorList>
    </citation>
    <scope>NUCLEOTIDE SEQUENCE [LARGE SCALE GENOMIC DNA]</scope>
    <source>
        <strain evidence="2">SpSt-1135</strain>
    </source>
</reference>
<accession>A0A7C6E8C0</accession>
<keyword evidence="1" id="KW-0472">Membrane</keyword>
<dbReference type="Proteomes" id="UP000886400">
    <property type="component" value="Unassembled WGS sequence"/>
</dbReference>
<proteinExistence type="predicted"/>